<protein>
    <submittedName>
        <fullName evidence="2">Uncharacterized protein</fullName>
    </submittedName>
</protein>
<dbReference type="RefSeq" id="WP_231948203.1">
    <property type="nucleotide sequence ID" value="NZ_LN606600.1"/>
</dbReference>
<dbReference type="KEGG" id="asz:ASN_2713"/>
<dbReference type="PATRIC" id="fig|446692.3.peg.2839"/>
<reference evidence="3" key="1">
    <citation type="submission" date="2014-09" db="EMBL/GenBank/DDBJ databases">
        <authorList>
            <person name="Illeghems K.G."/>
        </authorList>
    </citation>
    <scope>NUCLEOTIDE SEQUENCE [LARGE SCALE GENOMIC DNA]</scope>
    <source>
        <strain evidence="3">108B</strain>
    </source>
</reference>
<name>A0A0U5F0S7_9PROT</name>
<evidence type="ECO:0000256" key="1">
    <source>
        <dbReference type="SAM" id="MobiDB-lite"/>
    </source>
</evidence>
<dbReference type="GeneID" id="73003121"/>
<feature type="compositionally biased region" description="Polar residues" evidence="1">
    <location>
        <begin position="45"/>
        <end position="55"/>
    </location>
</feature>
<dbReference type="EMBL" id="LN606600">
    <property type="protein sequence ID" value="CEF41985.1"/>
    <property type="molecule type" value="Genomic_DNA"/>
</dbReference>
<gene>
    <name evidence="2" type="ORF">ASN_2713</name>
</gene>
<evidence type="ECO:0000313" key="2">
    <source>
        <dbReference type="EMBL" id="CEF41985.1"/>
    </source>
</evidence>
<organism evidence="2 3">
    <name type="scientific">Acetobacter senegalensis</name>
    <dbReference type="NCBI Taxonomy" id="446692"/>
    <lineage>
        <taxon>Bacteria</taxon>
        <taxon>Pseudomonadati</taxon>
        <taxon>Pseudomonadota</taxon>
        <taxon>Alphaproteobacteria</taxon>
        <taxon>Acetobacterales</taxon>
        <taxon>Acetobacteraceae</taxon>
        <taxon>Acetobacter</taxon>
    </lineage>
</organism>
<feature type="region of interest" description="Disordered" evidence="1">
    <location>
        <begin position="1"/>
        <end position="68"/>
    </location>
</feature>
<proteinExistence type="predicted"/>
<keyword evidence="3" id="KW-1185">Reference proteome</keyword>
<sequence>MPKRTPSGAPRRSPSRQRQFKLPVDLPEQKPASSSTEPRSHRKNSTQQTKVSAQDTPAPPASPQTDLFSYPFPPPPVPPRTHFTAEELRLSYTPPQSFTPHTAPDSWLYFVTDREETHHLLHSGLHLTRKAPLLLTERNGVCAWLEKMAEDPAGPAAFPCVLRLRRTMVADMLEPDPDHSAEFSAECYLLSGATHEQNR</sequence>
<dbReference type="Proteomes" id="UP000056109">
    <property type="component" value="Chromosome I"/>
</dbReference>
<dbReference type="AlphaFoldDB" id="A0A0U5F0S7"/>
<evidence type="ECO:0000313" key="3">
    <source>
        <dbReference type="Proteomes" id="UP000056109"/>
    </source>
</evidence>
<accession>A0A0U5F0S7</accession>